<protein>
    <submittedName>
        <fullName evidence="2">CG16739</fullName>
    </submittedName>
</protein>
<proteinExistence type="predicted"/>
<accession>A0A0M3QVE1</accession>
<evidence type="ECO:0000313" key="3">
    <source>
        <dbReference type="Proteomes" id="UP000494163"/>
    </source>
</evidence>
<feature type="region of interest" description="Disordered" evidence="1">
    <location>
        <begin position="124"/>
        <end position="169"/>
    </location>
</feature>
<keyword evidence="3" id="KW-1185">Reference proteome</keyword>
<evidence type="ECO:0000313" key="2">
    <source>
        <dbReference type="EMBL" id="ALC42259.1"/>
    </source>
</evidence>
<dbReference type="AlphaFoldDB" id="A0A0M3QVE1"/>
<dbReference type="OrthoDB" id="7991987at2759"/>
<evidence type="ECO:0000256" key="1">
    <source>
        <dbReference type="SAM" id="MobiDB-lite"/>
    </source>
</evidence>
<organism evidence="2 3">
    <name type="scientific">Drosophila busckii</name>
    <name type="common">Fruit fly</name>
    <dbReference type="NCBI Taxonomy" id="30019"/>
    <lineage>
        <taxon>Eukaryota</taxon>
        <taxon>Metazoa</taxon>
        <taxon>Ecdysozoa</taxon>
        <taxon>Arthropoda</taxon>
        <taxon>Hexapoda</taxon>
        <taxon>Insecta</taxon>
        <taxon>Pterygota</taxon>
        <taxon>Neoptera</taxon>
        <taxon>Endopterygota</taxon>
        <taxon>Diptera</taxon>
        <taxon>Brachycera</taxon>
        <taxon>Muscomorpha</taxon>
        <taxon>Ephydroidea</taxon>
        <taxon>Drosophilidae</taxon>
        <taxon>Drosophila</taxon>
    </lineage>
</organism>
<feature type="compositionally biased region" description="Basic residues" evidence="1">
    <location>
        <begin position="124"/>
        <end position="136"/>
    </location>
</feature>
<dbReference type="EMBL" id="CP012524">
    <property type="protein sequence ID" value="ALC42259.1"/>
    <property type="molecule type" value="Genomic_DNA"/>
</dbReference>
<dbReference type="Proteomes" id="UP000494163">
    <property type="component" value="Chromosome 2R"/>
</dbReference>
<reference evidence="2 3" key="1">
    <citation type="submission" date="2015-08" db="EMBL/GenBank/DDBJ databases">
        <title>Ancestral chromatin configuration constrains chromatin evolution on differentiating sex chromosomes in Drosophila.</title>
        <authorList>
            <person name="Zhou Q."/>
            <person name="Bachtrog D."/>
        </authorList>
    </citation>
    <scope>NUCLEOTIDE SEQUENCE [LARGE SCALE GENOMIC DNA]</scope>
    <source>
        <tissue evidence="2">Whole larvae</tissue>
    </source>
</reference>
<sequence length="169" mass="19467">MRYYPNADVWFYVDKPGCWGKYQKHGPHFSWKLPNKEFTPKYMRYWRDSEGYKMPEIQRKDLYFKDMPKDRIRPQACLGMLYATGYRFIKLTRAPPAGFKCAPLPVNLEMAKLVKKDLAKKRKQAAAAAKKAKKEAKKAAAQAKADAKRREALGKPPLPPPPPPAPKED</sequence>
<feature type="compositionally biased region" description="Pro residues" evidence="1">
    <location>
        <begin position="156"/>
        <end position="169"/>
    </location>
</feature>
<name>A0A0M3QVE1_DROBS</name>
<dbReference type="OMA" id="RPQACLG"/>
<gene>
    <name evidence="2" type="ORF">Dbus_chr2Rg1838</name>
</gene>